<name>A0ABU6VMK3_9FABA</name>
<protein>
    <submittedName>
        <fullName evidence="1">Uncharacterized protein</fullName>
    </submittedName>
</protein>
<sequence>MAMTQEQLKQAAAEAASVMHRLDRIAHVSHNVNIEAAPNGFRSTYRTVLGDCWTAATNAIEPALVQVG</sequence>
<accession>A0ABU6VMK3</accession>
<comment type="caution">
    <text evidence="1">The sequence shown here is derived from an EMBL/GenBank/DDBJ whole genome shotgun (WGS) entry which is preliminary data.</text>
</comment>
<keyword evidence="2" id="KW-1185">Reference proteome</keyword>
<dbReference type="EMBL" id="JASCZI010151651">
    <property type="protein sequence ID" value="MED6173893.1"/>
    <property type="molecule type" value="Genomic_DNA"/>
</dbReference>
<proteinExistence type="predicted"/>
<gene>
    <name evidence="1" type="ORF">PIB30_063957</name>
</gene>
<organism evidence="1 2">
    <name type="scientific">Stylosanthes scabra</name>
    <dbReference type="NCBI Taxonomy" id="79078"/>
    <lineage>
        <taxon>Eukaryota</taxon>
        <taxon>Viridiplantae</taxon>
        <taxon>Streptophyta</taxon>
        <taxon>Embryophyta</taxon>
        <taxon>Tracheophyta</taxon>
        <taxon>Spermatophyta</taxon>
        <taxon>Magnoliopsida</taxon>
        <taxon>eudicotyledons</taxon>
        <taxon>Gunneridae</taxon>
        <taxon>Pentapetalae</taxon>
        <taxon>rosids</taxon>
        <taxon>fabids</taxon>
        <taxon>Fabales</taxon>
        <taxon>Fabaceae</taxon>
        <taxon>Papilionoideae</taxon>
        <taxon>50 kb inversion clade</taxon>
        <taxon>dalbergioids sensu lato</taxon>
        <taxon>Dalbergieae</taxon>
        <taxon>Pterocarpus clade</taxon>
        <taxon>Stylosanthes</taxon>
    </lineage>
</organism>
<dbReference type="Proteomes" id="UP001341840">
    <property type="component" value="Unassembled WGS sequence"/>
</dbReference>
<reference evidence="1 2" key="1">
    <citation type="journal article" date="2023" name="Plants (Basel)">
        <title>Bridging the Gap: Combining Genomics and Transcriptomics Approaches to Understand Stylosanthes scabra, an Orphan Legume from the Brazilian Caatinga.</title>
        <authorList>
            <person name="Ferreira-Neto J.R.C."/>
            <person name="da Silva M.D."/>
            <person name="Binneck E."/>
            <person name="de Melo N.F."/>
            <person name="da Silva R.H."/>
            <person name="de Melo A.L.T.M."/>
            <person name="Pandolfi V."/>
            <person name="Bustamante F.O."/>
            <person name="Brasileiro-Vidal A.C."/>
            <person name="Benko-Iseppon A.M."/>
        </authorList>
    </citation>
    <scope>NUCLEOTIDE SEQUENCE [LARGE SCALE GENOMIC DNA]</scope>
    <source>
        <tissue evidence="1">Leaves</tissue>
    </source>
</reference>
<evidence type="ECO:0000313" key="2">
    <source>
        <dbReference type="Proteomes" id="UP001341840"/>
    </source>
</evidence>
<evidence type="ECO:0000313" key="1">
    <source>
        <dbReference type="EMBL" id="MED6173893.1"/>
    </source>
</evidence>